<name>A0ABN9PEW3_9DINO</name>
<dbReference type="PANTHER" id="PTHR43081">
    <property type="entry name" value="ADENYLATE CYCLASE, TERMINAL-DIFFERENTIATION SPECIFIC-RELATED"/>
    <property type="match status" value="1"/>
</dbReference>
<dbReference type="InterPro" id="IPR050697">
    <property type="entry name" value="Adenylyl/Guanylyl_Cyclase_3/4"/>
</dbReference>
<dbReference type="CDD" id="cd07302">
    <property type="entry name" value="CHD"/>
    <property type="match status" value="1"/>
</dbReference>
<reference evidence="2" key="1">
    <citation type="submission" date="2023-10" db="EMBL/GenBank/DDBJ databases">
        <authorList>
            <person name="Chen Y."/>
            <person name="Shah S."/>
            <person name="Dougan E. K."/>
            <person name="Thang M."/>
            <person name="Chan C."/>
        </authorList>
    </citation>
    <scope>NUCLEOTIDE SEQUENCE [LARGE SCALE GENOMIC DNA]</scope>
</reference>
<proteinExistence type="predicted"/>
<dbReference type="InterPro" id="IPR029787">
    <property type="entry name" value="Nucleotide_cyclase"/>
</dbReference>
<sequence length="270" mass="29991">MSSLGRHEVPARTINRREFIAAIYGMGLGGPSGAVSSSDFLVRGVSCGDESKRKSNSYILQGDHPTNAVKAAVGMLAQLDRINKWSVKQSPPLPEVGIRCGIHTGTCLVGNMGFASRIKYGVVGENANIPGRLEEMNKNYGTNNLMSAETYKRLDHTQFAIRPIDYVHLRQRDPPESEPVYEVLGVGVHRKLRMPVLQAVAKRHAEAMELYIEQRFSEALPLFDEVNSKMQELTGCEADQPSVMLQARHIDCMEIRVIDVPTPTEYPSWP</sequence>
<dbReference type="Pfam" id="PF00211">
    <property type="entry name" value="Guanylate_cyc"/>
    <property type="match status" value="1"/>
</dbReference>
<accession>A0ABN9PEW3</accession>
<dbReference type="Proteomes" id="UP001189429">
    <property type="component" value="Unassembled WGS sequence"/>
</dbReference>
<dbReference type="EMBL" id="CAUYUJ010000581">
    <property type="protein sequence ID" value="CAK0791434.1"/>
    <property type="molecule type" value="Genomic_DNA"/>
</dbReference>
<evidence type="ECO:0000313" key="2">
    <source>
        <dbReference type="EMBL" id="CAK0791434.1"/>
    </source>
</evidence>
<gene>
    <name evidence="2" type="ORF">PCOR1329_LOCUS2323</name>
</gene>
<comment type="caution">
    <text evidence="2">The sequence shown here is derived from an EMBL/GenBank/DDBJ whole genome shotgun (WGS) entry which is preliminary data.</text>
</comment>
<protein>
    <recommendedName>
        <fullName evidence="1">Guanylate cyclase domain-containing protein</fullName>
    </recommendedName>
</protein>
<evidence type="ECO:0000313" key="3">
    <source>
        <dbReference type="Proteomes" id="UP001189429"/>
    </source>
</evidence>
<evidence type="ECO:0000259" key="1">
    <source>
        <dbReference type="PROSITE" id="PS50125"/>
    </source>
</evidence>
<dbReference type="PANTHER" id="PTHR43081:SF1">
    <property type="entry name" value="ADENYLATE CYCLASE, TERMINAL-DIFFERENTIATION SPECIFIC"/>
    <property type="match status" value="1"/>
</dbReference>
<dbReference type="SUPFAM" id="SSF55073">
    <property type="entry name" value="Nucleotide cyclase"/>
    <property type="match status" value="1"/>
</dbReference>
<dbReference type="Gene3D" id="3.30.70.1230">
    <property type="entry name" value="Nucleotide cyclase"/>
    <property type="match status" value="1"/>
</dbReference>
<dbReference type="InterPro" id="IPR001054">
    <property type="entry name" value="A/G_cyclase"/>
</dbReference>
<organism evidence="2 3">
    <name type="scientific">Prorocentrum cordatum</name>
    <dbReference type="NCBI Taxonomy" id="2364126"/>
    <lineage>
        <taxon>Eukaryota</taxon>
        <taxon>Sar</taxon>
        <taxon>Alveolata</taxon>
        <taxon>Dinophyceae</taxon>
        <taxon>Prorocentrales</taxon>
        <taxon>Prorocentraceae</taxon>
        <taxon>Prorocentrum</taxon>
    </lineage>
</organism>
<dbReference type="PROSITE" id="PS50125">
    <property type="entry name" value="GUANYLATE_CYCLASE_2"/>
    <property type="match status" value="1"/>
</dbReference>
<feature type="domain" description="Guanylate cyclase" evidence="1">
    <location>
        <begin position="64"/>
        <end position="134"/>
    </location>
</feature>
<keyword evidence="3" id="KW-1185">Reference proteome</keyword>